<evidence type="ECO:0000313" key="2">
    <source>
        <dbReference type="EnsemblMetazoa" id="SMAR000175-PA"/>
    </source>
</evidence>
<dbReference type="PhylomeDB" id="T1IH68"/>
<protein>
    <submittedName>
        <fullName evidence="2">Uncharacterized protein</fullName>
    </submittedName>
</protein>
<name>T1IH68_STRMM</name>
<dbReference type="Proteomes" id="UP000014500">
    <property type="component" value="Unassembled WGS sequence"/>
</dbReference>
<sequence length="490" mass="51857">SELSQHGKLLFGLLLVTLCVSASFVTSSGGIKYYTVSSEFYDVLSEARAGGVDVRPKITSKSDGTYKISVTTSKGTRELNEVSKSQVDLFAKLFTDSSLTITVVSQSGSNVKISVREASGESSARSSSSSFGGGTKSFTVSNKFYDFLNEARGGGTGVTPKITSKSDGTYTISITTNKGTRKLKNISKSLVDLFTQLFTNPNLKITLVSRSGSNVEISVSGETGGSSTYSSSSSGAEDVVFKNSDLTFLIGYGKEGLEFSHFEPAVVIELLISVFADPNFRYSAKLGADGTYTLIAHNFRRHVEFHSLSAAIRTKGQQLTASSNALALITKDKNKKLVLAISLNGRASEEFKDTDIETVRYIALSTIYKNLHFKEKKSASGSITVYVKLPAIKYDYDLTIYKVYMKKVSDISKSFGGIFGNIFGWLSRLVSGVISGAASIVSGVGHFATNVVGSVLSGAGSILGSVGSGIGSVVGGVGKAVGGFFGHLFG</sequence>
<reference evidence="3" key="1">
    <citation type="submission" date="2011-05" db="EMBL/GenBank/DDBJ databases">
        <authorList>
            <person name="Richards S.R."/>
            <person name="Qu J."/>
            <person name="Jiang H."/>
            <person name="Jhangiani S.N."/>
            <person name="Agravi P."/>
            <person name="Goodspeed R."/>
            <person name="Gross S."/>
            <person name="Mandapat C."/>
            <person name="Jackson L."/>
            <person name="Mathew T."/>
            <person name="Pu L."/>
            <person name="Thornton R."/>
            <person name="Saada N."/>
            <person name="Wilczek-Boney K.B."/>
            <person name="Lee S."/>
            <person name="Kovar C."/>
            <person name="Wu Y."/>
            <person name="Scherer S.E."/>
            <person name="Worley K.C."/>
            <person name="Muzny D.M."/>
            <person name="Gibbs R."/>
        </authorList>
    </citation>
    <scope>NUCLEOTIDE SEQUENCE</scope>
    <source>
        <strain evidence="3">Brora</strain>
    </source>
</reference>
<organism evidence="2 3">
    <name type="scientific">Strigamia maritima</name>
    <name type="common">European centipede</name>
    <name type="synonym">Geophilus maritimus</name>
    <dbReference type="NCBI Taxonomy" id="126957"/>
    <lineage>
        <taxon>Eukaryota</taxon>
        <taxon>Metazoa</taxon>
        <taxon>Ecdysozoa</taxon>
        <taxon>Arthropoda</taxon>
        <taxon>Myriapoda</taxon>
        <taxon>Chilopoda</taxon>
        <taxon>Pleurostigmophora</taxon>
        <taxon>Geophilomorpha</taxon>
        <taxon>Linotaeniidae</taxon>
        <taxon>Strigamia</taxon>
    </lineage>
</organism>
<dbReference type="HOGENOM" id="CLU_533552_0_0_1"/>
<accession>T1IH68</accession>
<keyword evidence="3" id="KW-1185">Reference proteome</keyword>
<dbReference type="EMBL" id="JH429756">
    <property type="status" value="NOT_ANNOTATED_CDS"/>
    <property type="molecule type" value="Genomic_DNA"/>
</dbReference>
<dbReference type="EnsemblMetazoa" id="SMAR000175-RA">
    <property type="protein sequence ID" value="SMAR000175-PA"/>
    <property type="gene ID" value="SMAR000175"/>
</dbReference>
<feature type="chain" id="PRO_5004589702" evidence="1">
    <location>
        <begin position="22"/>
        <end position="490"/>
    </location>
</feature>
<evidence type="ECO:0000313" key="3">
    <source>
        <dbReference type="Proteomes" id="UP000014500"/>
    </source>
</evidence>
<feature type="signal peptide" evidence="1">
    <location>
        <begin position="1"/>
        <end position="21"/>
    </location>
</feature>
<dbReference type="AlphaFoldDB" id="T1IH68"/>
<evidence type="ECO:0000256" key="1">
    <source>
        <dbReference type="SAM" id="SignalP"/>
    </source>
</evidence>
<keyword evidence="1" id="KW-0732">Signal</keyword>
<reference evidence="2" key="2">
    <citation type="submission" date="2015-02" db="UniProtKB">
        <authorList>
            <consortium name="EnsemblMetazoa"/>
        </authorList>
    </citation>
    <scope>IDENTIFICATION</scope>
</reference>
<proteinExistence type="predicted"/>